<dbReference type="EMBL" id="RAYQ01000012">
    <property type="protein sequence ID" value="RKI90834.1"/>
    <property type="molecule type" value="Genomic_DNA"/>
</dbReference>
<name>A0A3A9AIG5_9FIRM</name>
<feature type="domain" description="Amidohydrolase-related" evidence="1">
    <location>
        <begin position="257"/>
        <end position="385"/>
    </location>
</feature>
<dbReference type="InterPro" id="IPR032466">
    <property type="entry name" value="Metal_Hydrolase"/>
</dbReference>
<dbReference type="PANTHER" id="PTHR43135">
    <property type="entry name" value="ALPHA-D-RIBOSE 1-METHYLPHOSPHONATE 5-TRIPHOSPHATE DIPHOSPHATASE"/>
    <property type="match status" value="1"/>
</dbReference>
<dbReference type="Pfam" id="PF01979">
    <property type="entry name" value="Amidohydro_1"/>
    <property type="match status" value="1"/>
</dbReference>
<evidence type="ECO:0000313" key="2">
    <source>
        <dbReference type="EMBL" id="RKI90834.1"/>
    </source>
</evidence>
<dbReference type="GO" id="GO:0016810">
    <property type="term" value="F:hydrolase activity, acting on carbon-nitrogen (but not peptide) bonds"/>
    <property type="evidence" value="ECO:0007669"/>
    <property type="project" value="InterPro"/>
</dbReference>
<dbReference type="CDD" id="cd01309">
    <property type="entry name" value="Met_dep_hydrolase_C"/>
    <property type="match status" value="1"/>
</dbReference>
<dbReference type="OrthoDB" id="9802793at2"/>
<accession>A0A3A9AIG5</accession>
<dbReference type="SUPFAM" id="SSF51556">
    <property type="entry name" value="Metallo-dependent hydrolases"/>
    <property type="match status" value="1"/>
</dbReference>
<dbReference type="Gene3D" id="3.20.20.140">
    <property type="entry name" value="Metal-dependent hydrolases"/>
    <property type="match status" value="1"/>
</dbReference>
<dbReference type="InterPro" id="IPR051781">
    <property type="entry name" value="Metallo-dep_Hydrolase"/>
</dbReference>
<dbReference type="PANTHER" id="PTHR43135:SF3">
    <property type="entry name" value="ALPHA-D-RIBOSE 1-METHYLPHOSPHONATE 5-TRIPHOSPHATE DIPHOSPHATASE"/>
    <property type="match status" value="1"/>
</dbReference>
<dbReference type="InterPro" id="IPR006680">
    <property type="entry name" value="Amidohydro-rel"/>
</dbReference>
<evidence type="ECO:0000259" key="1">
    <source>
        <dbReference type="Pfam" id="PF01979"/>
    </source>
</evidence>
<evidence type="ECO:0000313" key="3">
    <source>
        <dbReference type="Proteomes" id="UP000280696"/>
    </source>
</evidence>
<dbReference type="InterPro" id="IPR011059">
    <property type="entry name" value="Metal-dep_hydrolase_composite"/>
</dbReference>
<dbReference type="Proteomes" id="UP000280696">
    <property type="component" value="Unassembled WGS sequence"/>
</dbReference>
<proteinExistence type="predicted"/>
<organism evidence="2 3">
    <name type="scientific">Parablautia intestinalis</name>
    <dbReference type="NCBI Taxonomy" id="2320100"/>
    <lineage>
        <taxon>Bacteria</taxon>
        <taxon>Bacillati</taxon>
        <taxon>Bacillota</taxon>
        <taxon>Clostridia</taxon>
        <taxon>Lachnospirales</taxon>
        <taxon>Lachnospiraceae</taxon>
        <taxon>Parablautia</taxon>
    </lineage>
</organism>
<dbReference type="SUPFAM" id="SSF51338">
    <property type="entry name" value="Composite domain of metallo-dependent hydrolases"/>
    <property type="match status" value="1"/>
</dbReference>
<protein>
    <submittedName>
        <fullName evidence="2">Amidohydrolase</fullName>
    </submittedName>
</protein>
<dbReference type="RefSeq" id="WP_120470048.1">
    <property type="nucleotide sequence ID" value="NZ_RAYQ01000012.1"/>
</dbReference>
<sequence length="400" mass="43445">MIYIIGGKIMTMAGAVWEKGYICIENGKIKELGPMKDNAPFPLPEGDKAQIINALGCVVMPGLIEAHCHMGITEEKKGMEGDDCNETVDPVTPYLRSIDAINPMDAAFDDALRAGITSAMIGPGSANVVGGTFSFVKTCGRSIDKMLVRSPAAMKIAFGENPKVNYSGQGKSPATRMAIAAMLREELFHAQRYFEKKCAGMKREDEDFRYECWIPVFDGRIPMKAHVHRADDIQTAIRIAKEFRLDITLDHCSEGHLIAEQIREAGFPAIVGPDLASRNKIEVQNMAFKTVGILNKEGVKTAITTDHPVSLIQSLPICAGLAIKAGMDQEEALKAITIYPAQICRVADRVGSLEAGKDADIAIFDDLPTRVSAKTMCTMIEGKVVYADESFSLPACGKNV</sequence>
<keyword evidence="2" id="KW-0378">Hydrolase</keyword>
<comment type="caution">
    <text evidence="2">The sequence shown here is derived from an EMBL/GenBank/DDBJ whole genome shotgun (WGS) entry which is preliminary data.</text>
</comment>
<gene>
    <name evidence="2" type="ORF">D7V94_11960</name>
</gene>
<keyword evidence="3" id="KW-1185">Reference proteome</keyword>
<dbReference type="AlphaFoldDB" id="A0A3A9AIG5"/>
<reference evidence="2 3" key="1">
    <citation type="submission" date="2018-09" db="EMBL/GenBank/DDBJ databases">
        <title>Murine metabolic-syndrome-specific gut microbial biobank.</title>
        <authorList>
            <person name="Liu C."/>
        </authorList>
    </citation>
    <scope>NUCLEOTIDE SEQUENCE [LARGE SCALE GENOMIC DNA]</scope>
    <source>
        <strain evidence="2 3">0.1xD8-82</strain>
    </source>
</reference>